<dbReference type="STRING" id="1073996.SAMN05444271_13416"/>
<dbReference type="Pfam" id="PF19279">
    <property type="entry name" value="YegS_C"/>
    <property type="match status" value="1"/>
</dbReference>
<dbReference type="GO" id="GO:0008654">
    <property type="term" value="P:phospholipid biosynthetic process"/>
    <property type="evidence" value="ECO:0007669"/>
    <property type="project" value="UniProtKB-KW"/>
</dbReference>
<dbReference type="KEGG" id="hae:halTADL_0475"/>
<dbReference type="Proteomes" id="UP000198888">
    <property type="component" value="Unassembled WGS sequence"/>
</dbReference>
<dbReference type="GO" id="GO:0016301">
    <property type="term" value="F:kinase activity"/>
    <property type="evidence" value="ECO:0007669"/>
    <property type="project" value="UniProtKB-KW"/>
</dbReference>
<dbReference type="GO" id="GO:0005886">
    <property type="term" value="C:plasma membrane"/>
    <property type="evidence" value="ECO:0007669"/>
    <property type="project" value="TreeGrafter"/>
</dbReference>
<evidence type="ECO:0000256" key="2">
    <source>
        <dbReference type="ARBA" id="ARBA00022516"/>
    </source>
</evidence>
<sequence>MEPATTVDSVVVCNPESGTGDYLSTVRQQAAEHGYRVRKTERAGHAVDLAGEAVDAGATFIAAAGGDGTLNEVVRGIEAVGALDSVTVGVIPCGTGNNFARNIGITGIHQAFETFESGERRWVDLAFADGRPFVNSCVGGLTAEASAETSADLKRRFGTTAYVISTLRTVRSFESIRVSVEMYDDPHVAPVWSGDAVGVLIGNGRRFPPSGSEQANMEDGRFDVTLVRATGSVGLLRTVAAERLFNQHTPWTSRYTVSAVDISVADDQPVAFSLDGEIIRRTQLSLRLQPKTLRIAVGDGYEPAPT</sequence>
<dbReference type="NCBIfam" id="TIGR00147">
    <property type="entry name" value="YegS/Rv2252/BmrU family lipid kinase"/>
    <property type="match status" value="1"/>
</dbReference>
<dbReference type="GeneID" id="35001295"/>
<evidence type="ECO:0000313" key="13">
    <source>
        <dbReference type="EMBL" id="SEJ24005.1"/>
    </source>
</evidence>
<dbReference type="RefSeq" id="WP_089673590.1">
    <property type="nucleotide sequence ID" value="NZ_CP024845.1"/>
</dbReference>
<organism evidence="13 14">
    <name type="scientific">Halohasta litchfieldiae</name>
    <dbReference type="NCBI Taxonomy" id="1073996"/>
    <lineage>
        <taxon>Archaea</taxon>
        <taxon>Methanobacteriati</taxon>
        <taxon>Methanobacteriota</taxon>
        <taxon>Stenosarchaea group</taxon>
        <taxon>Halobacteria</taxon>
        <taxon>Halobacteriales</taxon>
        <taxon>Haloferacaceae</taxon>
        <taxon>Halohasta</taxon>
    </lineage>
</organism>
<evidence type="ECO:0000256" key="7">
    <source>
        <dbReference type="ARBA" id="ARBA00022840"/>
    </source>
</evidence>
<dbReference type="EMBL" id="FNYR01000034">
    <property type="protein sequence ID" value="SEJ24005.1"/>
    <property type="molecule type" value="Genomic_DNA"/>
</dbReference>
<evidence type="ECO:0000256" key="10">
    <source>
        <dbReference type="ARBA" id="ARBA00023209"/>
    </source>
</evidence>
<evidence type="ECO:0000256" key="11">
    <source>
        <dbReference type="ARBA" id="ARBA00023264"/>
    </source>
</evidence>
<keyword evidence="11" id="KW-1208">Phospholipid metabolism</keyword>
<keyword evidence="8" id="KW-0460">Magnesium</keyword>
<evidence type="ECO:0000256" key="4">
    <source>
        <dbReference type="ARBA" id="ARBA00022723"/>
    </source>
</evidence>
<dbReference type="SMART" id="SM00046">
    <property type="entry name" value="DAGKc"/>
    <property type="match status" value="1"/>
</dbReference>
<dbReference type="PROSITE" id="PS50146">
    <property type="entry name" value="DAGK"/>
    <property type="match status" value="1"/>
</dbReference>
<dbReference type="Gene3D" id="2.60.200.40">
    <property type="match status" value="1"/>
</dbReference>
<evidence type="ECO:0000256" key="3">
    <source>
        <dbReference type="ARBA" id="ARBA00022679"/>
    </source>
</evidence>
<keyword evidence="14" id="KW-1185">Reference proteome</keyword>
<dbReference type="PANTHER" id="PTHR12358">
    <property type="entry name" value="SPHINGOSINE KINASE"/>
    <property type="match status" value="1"/>
</dbReference>
<dbReference type="GO" id="GO:0046872">
    <property type="term" value="F:metal ion binding"/>
    <property type="evidence" value="ECO:0007669"/>
    <property type="project" value="UniProtKB-KW"/>
</dbReference>
<name>A0A1H6XHD9_9EURY</name>
<accession>A0A1H6XHD9</accession>
<evidence type="ECO:0000256" key="5">
    <source>
        <dbReference type="ARBA" id="ARBA00022741"/>
    </source>
</evidence>
<keyword evidence="6 13" id="KW-0418">Kinase</keyword>
<evidence type="ECO:0000256" key="8">
    <source>
        <dbReference type="ARBA" id="ARBA00022842"/>
    </source>
</evidence>
<reference evidence="13 14" key="1">
    <citation type="submission" date="2016-10" db="EMBL/GenBank/DDBJ databases">
        <authorList>
            <person name="de Groot N.N."/>
        </authorList>
    </citation>
    <scope>NUCLEOTIDE SEQUENCE [LARGE SCALE GENOMIC DNA]</scope>
    <source>
        <strain evidence="13 14">DSM 22187</strain>
    </source>
</reference>
<dbReference type="Pfam" id="PF00781">
    <property type="entry name" value="DAGK_cat"/>
    <property type="match status" value="1"/>
</dbReference>
<dbReference type="InterPro" id="IPR016064">
    <property type="entry name" value="NAD/diacylglycerol_kinase_sf"/>
</dbReference>
<keyword evidence="7" id="KW-0067">ATP-binding</keyword>
<evidence type="ECO:0000313" key="14">
    <source>
        <dbReference type="Proteomes" id="UP000198888"/>
    </source>
</evidence>
<evidence type="ECO:0000256" key="1">
    <source>
        <dbReference type="ARBA" id="ARBA00001946"/>
    </source>
</evidence>
<keyword evidence="3" id="KW-0808">Transferase</keyword>
<dbReference type="Gene3D" id="3.40.50.10330">
    <property type="entry name" value="Probable inorganic polyphosphate/atp-NAD kinase, domain 1"/>
    <property type="match status" value="1"/>
</dbReference>
<keyword evidence="5" id="KW-0547">Nucleotide-binding</keyword>
<evidence type="ECO:0000259" key="12">
    <source>
        <dbReference type="PROSITE" id="PS50146"/>
    </source>
</evidence>
<dbReference type="SUPFAM" id="SSF111331">
    <property type="entry name" value="NAD kinase/diacylglycerol kinase-like"/>
    <property type="match status" value="1"/>
</dbReference>
<dbReference type="InterPro" id="IPR005218">
    <property type="entry name" value="Diacylglycerol/lipid_kinase"/>
</dbReference>
<evidence type="ECO:0000256" key="9">
    <source>
        <dbReference type="ARBA" id="ARBA00023098"/>
    </source>
</evidence>
<evidence type="ECO:0000256" key="6">
    <source>
        <dbReference type="ARBA" id="ARBA00022777"/>
    </source>
</evidence>
<protein>
    <submittedName>
        <fullName evidence="13">Lipid kinase, YegS/Rv2252/BmrU family</fullName>
    </submittedName>
</protein>
<keyword evidence="9" id="KW-0443">Lipid metabolism</keyword>
<accession>A0A2H4PYV8</accession>
<gene>
    <name evidence="13" type="ORF">SAMN05444271_13416</name>
</gene>
<proteinExistence type="predicted"/>
<keyword evidence="2" id="KW-0444">Lipid biosynthesis</keyword>
<dbReference type="OrthoDB" id="57577at2157"/>
<dbReference type="InterPro" id="IPR045540">
    <property type="entry name" value="YegS/DAGK_C"/>
</dbReference>
<comment type="cofactor">
    <cofactor evidence="1">
        <name>Mg(2+)</name>
        <dbReference type="ChEBI" id="CHEBI:18420"/>
    </cofactor>
</comment>
<keyword evidence="10" id="KW-0594">Phospholipid biosynthesis</keyword>
<dbReference type="GO" id="GO:0005524">
    <property type="term" value="F:ATP binding"/>
    <property type="evidence" value="ECO:0007669"/>
    <property type="project" value="UniProtKB-KW"/>
</dbReference>
<feature type="domain" description="DAGKc" evidence="12">
    <location>
        <begin position="4"/>
        <end position="132"/>
    </location>
</feature>
<dbReference type="AlphaFoldDB" id="A0A1H6XHD9"/>
<dbReference type="InterPro" id="IPR050187">
    <property type="entry name" value="Lipid_Phosphate_FormReg"/>
</dbReference>
<keyword evidence="4" id="KW-0479">Metal-binding</keyword>
<dbReference type="InterPro" id="IPR017438">
    <property type="entry name" value="ATP-NAD_kinase_N"/>
</dbReference>
<dbReference type="InterPro" id="IPR001206">
    <property type="entry name" value="Diacylglycerol_kinase_cat_dom"/>
</dbReference>
<dbReference type="PANTHER" id="PTHR12358:SF106">
    <property type="entry name" value="LIPID KINASE YEGS"/>
    <property type="match status" value="1"/>
</dbReference>